<evidence type="ECO:0000259" key="5">
    <source>
        <dbReference type="PROSITE" id="PS50109"/>
    </source>
</evidence>
<dbReference type="InterPro" id="IPR000014">
    <property type="entry name" value="PAS"/>
</dbReference>
<dbReference type="InterPro" id="IPR036890">
    <property type="entry name" value="HATPase_C_sf"/>
</dbReference>
<dbReference type="Proteomes" id="UP000702544">
    <property type="component" value="Unassembled WGS sequence"/>
</dbReference>
<comment type="caution">
    <text evidence="8">The sequence shown here is derived from an EMBL/GenBank/DDBJ whole genome shotgun (WGS) entry which is preliminary data.</text>
</comment>
<comment type="catalytic activity">
    <reaction evidence="1">
        <text>ATP + protein L-histidine = ADP + protein N-phospho-L-histidine.</text>
        <dbReference type="EC" id="2.7.13.3"/>
    </reaction>
</comment>
<feature type="domain" description="PAS" evidence="6">
    <location>
        <begin position="29"/>
        <end position="100"/>
    </location>
</feature>
<dbReference type="AlphaFoldDB" id="A0AAE5CBM0"/>
<protein>
    <recommendedName>
        <fullName evidence="2">histidine kinase</fullName>
        <ecNumber evidence="2">2.7.13.3</ecNumber>
    </recommendedName>
</protein>
<gene>
    <name evidence="8" type="ORF">GWO12_05725</name>
</gene>
<evidence type="ECO:0000313" key="8">
    <source>
        <dbReference type="EMBL" id="NIR74595.1"/>
    </source>
</evidence>
<dbReference type="Gene3D" id="3.30.450.20">
    <property type="entry name" value="PAS domain"/>
    <property type="match status" value="1"/>
</dbReference>
<dbReference type="Pfam" id="PF02518">
    <property type="entry name" value="HATPase_c"/>
    <property type="match status" value="1"/>
</dbReference>
<dbReference type="Pfam" id="PF08448">
    <property type="entry name" value="PAS_4"/>
    <property type="match status" value="1"/>
</dbReference>
<dbReference type="EMBL" id="JAACAK010000046">
    <property type="protein sequence ID" value="NIR74595.1"/>
    <property type="molecule type" value="Genomic_DNA"/>
</dbReference>
<evidence type="ECO:0000256" key="2">
    <source>
        <dbReference type="ARBA" id="ARBA00012438"/>
    </source>
</evidence>
<keyword evidence="3" id="KW-0597">Phosphoprotein</keyword>
<proteinExistence type="predicted"/>
<dbReference type="SMART" id="SM00091">
    <property type="entry name" value="PAS"/>
    <property type="match status" value="1"/>
</dbReference>
<dbReference type="GO" id="GO:0000155">
    <property type="term" value="F:phosphorelay sensor kinase activity"/>
    <property type="evidence" value="ECO:0007669"/>
    <property type="project" value="InterPro"/>
</dbReference>
<dbReference type="NCBIfam" id="TIGR00229">
    <property type="entry name" value="sensory_box"/>
    <property type="match status" value="1"/>
</dbReference>
<dbReference type="InterPro" id="IPR035965">
    <property type="entry name" value="PAS-like_dom_sf"/>
</dbReference>
<sequence>MTRRDNLADAQSAPSADSVRRAERHLPSGSDFISAVLDTVGALIVVLDREGRIVLFNQACAKATGYTYAEMEGQPFWEVLLLPDEVPAVKSVFAELAAGNFPNKHVNHWLTREGEARLISWSNTALVGRNREVEFVIGTGIDITEHASLERQLQQAQKMEAVGRLAGGVAHDFGSVLTAINGYVERASRRLDEDDPARSDLQGVLRACDRGSDLIRRLLVFSRRREGKPEALDLDALVAETSGMLRRVIGDDIRLVMDLQAEPGRVIADRSQMEQVLLNLAVNSREAMPEGGELRIRTREVTLDDSQARIHGNVEPGDYVMLQITDTGTGMDAETLSHVFEPFFTTKEDGTGLGLSTVYGIVKGFGGHILVESEEERGTDFQVYLPATS</sequence>
<feature type="domain" description="Histidine kinase" evidence="5">
    <location>
        <begin position="168"/>
        <end position="389"/>
    </location>
</feature>
<dbReference type="InterPro" id="IPR003661">
    <property type="entry name" value="HisK_dim/P_dom"/>
</dbReference>
<dbReference type="InterPro" id="IPR036097">
    <property type="entry name" value="HisK_dim/P_sf"/>
</dbReference>
<evidence type="ECO:0000313" key="9">
    <source>
        <dbReference type="Proteomes" id="UP000702544"/>
    </source>
</evidence>
<accession>A0AAE5CBM0</accession>
<dbReference type="InterPro" id="IPR005467">
    <property type="entry name" value="His_kinase_dom"/>
</dbReference>
<dbReference type="PANTHER" id="PTHR43065:SF42">
    <property type="entry name" value="TWO-COMPONENT SENSOR PPRA"/>
    <property type="match status" value="1"/>
</dbReference>
<evidence type="ECO:0000259" key="6">
    <source>
        <dbReference type="PROSITE" id="PS50112"/>
    </source>
</evidence>
<dbReference type="SUPFAM" id="SSF47384">
    <property type="entry name" value="Homodimeric domain of signal transducing histidine kinase"/>
    <property type="match status" value="1"/>
</dbReference>
<dbReference type="PRINTS" id="PR00344">
    <property type="entry name" value="BCTRLSENSOR"/>
</dbReference>
<feature type="domain" description="PAC" evidence="7">
    <location>
        <begin position="99"/>
        <end position="155"/>
    </location>
</feature>
<evidence type="ECO:0000256" key="4">
    <source>
        <dbReference type="SAM" id="MobiDB-lite"/>
    </source>
</evidence>
<dbReference type="SUPFAM" id="SSF55785">
    <property type="entry name" value="PYP-like sensor domain (PAS domain)"/>
    <property type="match status" value="1"/>
</dbReference>
<organism evidence="8 9">
    <name type="scientific">Candidatus Kutchimonas denitrificans</name>
    <dbReference type="NCBI Taxonomy" id="3056748"/>
    <lineage>
        <taxon>Bacteria</taxon>
        <taxon>Pseudomonadati</taxon>
        <taxon>Gemmatimonadota</taxon>
        <taxon>Gemmatimonadia</taxon>
        <taxon>Candidatus Palauibacterales</taxon>
        <taxon>Candidatus Palauibacteraceae</taxon>
        <taxon>Candidatus Kutchimonas</taxon>
    </lineage>
</organism>
<dbReference type="PROSITE" id="PS50109">
    <property type="entry name" value="HIS_KIN"/>
    <property type="match status" value="1"/>
</dbReference>
<dbReference type="InterPro" id="IPR013656">
    <property type="entry name" value="PAS_4"/>
</dbReference>
<dbReference type="SMART" id="SM00387">
    <property type="entry name" value="HATPase_c"/>
    <property type="match status" value="1"/>
</dbReference>
<dbReference type="EC" id="2.7.13.3" evidence="2"/>
<dbReference type="CDD" id="cd00082">
    <property type="entry name" value="HisKA"/>
    <property type="match status" value="1"/>
</dbReference>
<dbReference type="PANTHER" id="PTHR43065">
    <property type="entry name" value="SENSOR HISTIDINE KINASE"/>
    <property type="match status" value="1"/>
</dbReference>
<dbReference type="Pfam" id="PF00512">
    <property type="entry name" value="HisKA"/>
    <property type="match status" value="1"/>
</dbReference>
<dbReference type="InterPro" id="IPR000700">
    <property type="entry name" value="PAS-assoc_C"/>
</dbReference>
<evidence type="ECO:0000259" key="7">
    <source>
        <dbReference type="PROSITE" id="PS50113"/>
    </source>
</evidence>
<name>A0AAE5CBM0_9BACT</name>
<evidence type="ECO:0000256" key="1">
    <source>
        <dbReference type="ARBA" id="ARBA00000085"/>
    </source>
</evidence>
<dbReference type="Gene3D" id="1.10.287.130">
    <property type="match status" value="1"/>
</dbReference>
<dbReference type="PROSITE" id="PS50112">
    <property type="entry name" value="PAS"/>
    <property type="match status" value="1"/>
</dbReference>
<dbReference type="CDD" id="cd00130">
    <property type="entry name" value="PAS"/>
    <property type="match status" value="1"/>
</dbReference>
<reference evidence="8 9" key="1">
    <citation type="submission" date="2020-01" db="EMBL/GenBank/DDBJ databases">
        <title>Genomes assembled from Gulf of Kutch pelagic sediment metagenomes.</title>
        <authorList>
            <person name="Chandrashekar M."/>
            <person name="Mahajan M.S."/>
            <person name="Dave K.J."/>
            <person name="Vatsa P."/>
            <person name="Nathani N.M."/>
        </authorList>
    </citation>
    <scope>NUCLEOTIDE SEQUENCE [LARGE SCALE GENOMIC DNA]</scope>
    <source>
        <strain evidence="8">KS3-K002</strain>
    </source>
</reference>
<dbReference type="Gene3D" id="3.30.565.10">
    <property type="entry name" value="Histidine kinase-like ATPase, C-terminal domain"/>
    <property type="match status" value="1"/>
</dbReference>
<evidence type="ECO:0000256" key="3">
    <source>
        <dbReference type="ARBA" id="ARBA00022553"/>
    </source>
</evidence>
<dbReference type="SMART" id="SM00388">
    <property type="entry name" value="HisKA"/>
    <property type="match status" value="1"/>
</dbReference>
<dbReference type="PROSITE" id="PS50113">
    <property type="entry name" value="PAC"/>
    <property type="match status" value="1"/>
</dbReference>
<dbReference type="InterPro" id="IPR004358">
    <property type="entry name" value="Sig_transdc_His_kin-like_C"/>
</dbReference>
<dbReference type="InterPro" id="IPR003594">
    <property type="entry name" value="HATPase_dom"/>
</dbReference>
<dbReference type="SUPFAM" id="SSF55874">
    <property type="entry name" value="ATPase domain of HSP90 chaperone/DNA topoisomerase II/histidine kinase"/>
    <property type="match status" value="1"/>
</dbReference>
<feature type="region of interest" description="Disordered" evidence="4">
    <location>
        <begin position="1"/>
        <end position="21"/>
    </location>
</feature>